<reference evidence="5 6" key="1">
    <citation type="submission" date="2017-05" db="EMBL/GenBank/DDBJ databases">
        <authorList>
            <person name="Varghese N."/>
            <person name="Submissions S."/>
        </authorList>
    </citation>
    <scope>NUCLEOTIDE SEQUENCE [LARGE SCALE GENOMIC DNA]</scope>
    <source>
        <strain evidence="5 6">DSM 29734</strain>
    </source>
</reference>
<comment type="cofactor">
    <cofactor evidence="1">
        <name>Mg(2+)</name>
        <dbReference type="ChEBI" id="CHEBI:18420"/>
    </cofactor>
</comment>
<evidence type="ECO:0000256" key="1">
    <source>
        <dbReference type="ARBA" id="ARBA00001946"/>
    </source>
</evidence>
<proteinExistence type="inferred from homology"/>
<evidence type="ECO:0000313" key="6">
    <source>
        <dbReference type="Proteomes" id="UP001157961"/>
    </source>
</evidence>
<dbReference type="InterPro" id="IPR036412">
    <property type="entry name" value="HAD-like_sf"/>
</dbReference>
<accession>A0ABY1NFM6</accession>
<evidence type="ECO:0000256" key="3">
    <source>
        <dbReference type="ARBA" id="ARBA00022723"/>
    </source>
</evidence>
<dbReference type="InterPro" id="IPR023214">
    <property type="entry name" value="HAD_sf"/>
</dbReference>
<evidence type="ECO:0000256" key="4">
    <source>
        <dbReference type="ARBA" id="ARBA00022842"/>
    </source>
</evidence>
<dbReference type="InterPro" id="IPR051600">
    <property type="entry name" value="Beta-PGM-like"/>
</dbReference>
<keyword evidence="6" id="KW-1185">Reference proteome</keyword>
<dbReference type="Gene3D" id="1.10.150.240">
    <property type="entry name" value="Putative phosphatase, domain 2"/>
    <property type="match status" value="1"/>
</dbReference>
<dbReference type="RefSeq" id="WP_283424731.1">
    <property type="nucleotide sequence ID" value="NZ_FXTY01000001.1"/>
</dbReference>
<dbReference type="SUPFAM" id="SSF56784">
    <property type="entry name" value="HAD-like"/>
    <property type="match status" value="1"/>
</dbReference>
<organism evidence="5 6">
    <name type="scientific">Shimia sagamensis</name>
    <dbReference type="NCBI Taxonomy" id="1566352"/>
    <lineage>
        <taxon>Bacteria</taxon>
        <taxon>Pseudomonadati</taxon>
        <taxon>Pseudomonadota</taxon>
        <taxon>Alphaproteobacteria</taxon>
        <taxon>Rhodobacterales</taxon>
        <taxon>Roseobacteraceae</taxon>
    </lineage>
</organism>
<sequence length="254" mass="26889">MEQPSGMGETSFDLRSVTMAIAKNSIGGLLHKLAPLLVLFDCDGVLVDSETVTNRIIQENLATRGLSLPSEKIVTLFVGGTMAGVRDTALSMGATLESNWLDLIYGEMFAGLAAHCEVIPGVTDVLDHLDHASVPYAVCSNGPHTKMDITLTACGLMERFAGCIYSREDVPAPKPAPDVYLHAAKLANTAPARCVVIEDSPSGAKAGKAAGMRTFGYVADTDPTRLAPICDVLFDDMTRLANLLHLPHAAVAHS</sequence>
<dbReference type="Gene3D" id="3.40.50.1000">
    <property type="entry name" value="HAD superfamily/HAD-like"/>
    <property type="match status" value="1"/>
</dbReference>
<name>A0ABY1NFM6_9RHOB</name>
<dbReference type="Pfam" id="PF00702">
    <property type="entry name" value="Hydrolase"/>
    <property type="match status" value="1"/>
</dbReference>
<evidence type="ECO:0000256" key="2">
    <source>
        <dbReference type="ARBA" id="ARBA00006171"/>
    </source>
</evidence>
<dbReference type="SFLD" id="SFLDS00003">
    <property type="entry name" value="Haloacid_Dehalogenase"/>
    <property type="match status" value="1"/>
</dbReference>
<dbReference type="SFLD" id="SFLDG01129">
    <property type="entry name" value="C1.5:_HAD__Beta-PGM__Phosphata"/>
    <property type="match status" value="1"/>
</dbReference>
<dbReference type="InterPro" id="IPR023198">
    <property type="entry name" value="PGP-like_dom2"/>
</dbReference>
<dbReference type="SFLD" id="SFLDG01135">
    <property type="entry name" value="C1.5.6:_HAD__Beta-PGM__Phospha"/>
    <property type="match status" value="1"/>
</dbReference>
<dbReference type="Proteomes" id="UP001157961">
    <property type="component" value="Unassembled WGS sequence"/>
</dbReference>
<dbReference type="NCBIfam" id="TIGR01509">
    <property type="entry name" value="HAD-SF-IA-v3"/>
    <property type="match status" value="1"/>
</dbReference>
<gene>
    <name evidence="5" type="ORF">SAMN06265373_101899</name>
</gene>
<dbReference type="InterPro" id="IPR006439">
    <property type="entry name" value="HAD-SF_hydro_IA"/>
</dbReference>
<dbReference type="EMBL" id="FXTY01000001">
    <property type="protein sequence ID" value="SMP08466.1"/>
    <property type="molecule type" value="Genomic_DNA"/>
</dbReference>
<keyword evidence="4" id="KW-0460">Magnesium</keyword>
<keyword evidence="3" id="KW-0479">Metal-binding</keyword>
<protein>
    <submittedName>
        <fullName evidence="5">Haloacid dehalogenase superfamily, subfamily IA, variant 3 with third motif having DD or ED</fullName>
    </submittedName>
</protein>
<dbReference type="PANTHER" id="PTHR46193">
    <property type="entry name" value="6-PHOSPHOGLUCONATE PHOSPHATASE"/>
    <property type="match status" value="1"/>
</dbReference>
<comment type="similarity">
    <text evidence="2">Belongs to the HAD-like hydrolase superfamily. CbbY/CbbZ/Gph/YieH family.</text>
</comment>
<evidence type="ECO:0000313" key="5">
    <source>
        <dbReference type="EMBL" id="SMP08466.1"/>
    </source>
</evidence>
<dbReference type="PANTHER" id="PTHR46193:SF10">
    <property type="entry name" value="6-PHOSPHOGLUCONATE PHOSPHATASE"/>
    <property type="match status" value="1"/>
</dbReference>
<comment type="caution">
    <text evidence="5">The sequence shown here is derived from an EMBL/GenBank/DDBJ whole genome shotgun (WGS) entry which is preliminary data.</text>
</comment>